<dbReference type="InterPro" id="IPR002559">
    <property type="entry name" value="Transposase_11"/>
</dbReference>
<dbReference type="RefSeq" id="WP_302078081.1">
    <property type="nucleotide sequence ID" value="NZ_JAUKWQ010000005.1"/>
</dbReference>
<accession>A0ABT8SZH2</accession>
<evidence type="ECO:0000313" key="5">
    <source>
        <dbReference type="Proteomes" id="UP001169006"/>
    </source>
</evidence>
<reference evidence="4" key="2">
    <citation type="submission" date="2023-07" db="EMBL/GenBank/DDBJ databases">
        <authorList>
            <person name="Sun H."/>
        </authorList>
    </citation>
    <scope>NUCLEOTIDE SEQUENCE</scope>
    <source>
        <strain evidence="4">05753</strain>
    </source>
</reference>
<evidence type="ECO:0000259" key="2">
    <source>
        <dbReference type="Pfam" id="PF01609"/>
    </source>
</evidence>
<keyword evidence="1" id="KW-0812">Transmembrane</keyword>
<name>A0ABT8SZH2_9HYPH</name>
<protein>
    <submittedName>
        <fullName evidence="4">IS5 family transposase</fullName>
    </submittedName>
</protein>
<sequence length="252" mass="28236">MSRRTLTDEQWERIAEHLPGRDGLRGRSGVDNRLFVDAILWMAGNAARWRDLPEVFGKWSGVHARFRRWSHAGVWEKLFHAMADTPDFEYVLIDSTISKVHADASGAKGGPEAAAIGRSRGGLTTKLHAAVDAIGLPIRIHPTPGQRGDAPQARDLLKGLHGIGHVIADAAYDADPLRIFIADDLGATAQIKANASRTRKPTIDWQLYKERHQIECFFNKLKRFRRIALRCEKTISAFMGFVHLACAMIWLR</sequence>
<keyword evidence="1" id="KW-0472">Membrane</keyword>
<dbReference type="EMBL" id="JAUKWQ010000005">
    <property type="protein sequence ID" value="MDO1583874.1"/>
    <property type="molecule type" value="Genomic_DNA"/>
</dbReference>
<proteinExistence type="predicted"/>
<dbReference type="PANTHER" id="PTHR30007">
    <property type="entry name" value="PHP DOMAIN PROTEIN"/>
    <property type="match status" value="1"/>
</dbReference>
<feature type="domain" description="Transposase IS4-like" evidence="2">
    <location>
        <begin position="91"/>
        <end position="249"/>
    </location>
</feature>
<dbReference type="Pfam" id="PF01609">
    <property type="entry name" value="DDE_Tnp_1"/>
    <property type="match status" value="1"/>
</dbReference>
<dbReference type="NCBIfam" id="NF033580">
    <property type="entry name" value="transpos_IS5_3"/>
    <property type="match status" value="1"/>
</dbReference>
<feature type="transmembrane region" description="Helical" evidence="1">
    <location>
        <begin position="234"/>
        <end position="251"/>
    </location>
</feature>
<evidence type="ECO:0000259" key="3">
    <source>
        <dbReference type="Pfam" id="PF13340"/>
    </source>
</evidence>
<keyword evidence="1" id="KW-1133">Transmembrane helix</keyword>
<gene>
    <name evidence="4" type="ORF">Q2T52_17470</name>
</gene>
<dbReference type="Pfam" id="PF13340">
    <property type="entry name" value="DUF4096"/>
    <property type="match status" value="1"/>
</dbReference>
<dbReference type="InterPro" id="IPR025161">
    <property type="entry name" value="IS402-like_dom"/>
</dbReference>
<feature type="domain" description="Insertion element IS402-like" evidence="3">
    <location>
        <begin position="6"/>
        <end position="79"/>
    </location>
</feature>
<keyword evidence="5" id="KW-1185">Reference proteome</keyword>
<comment type="caution">
    <text evidence="4">The sequence shown here is derived from an EMBL/GenBank/DDBJ whole genome shotgun (WGS) entry which is preliminary data.</text>
</comment>
<evidence type="ECO:0000256" key="1">
    <source>
        <dbReference type="SAM" id="Phobius"/>
    </source>
</evidence>
<dbReference type="Proteomes" id="UP001169006">
    <property type="component" value="Unassembled WGS sequence"/>
</dbReference>
<organism evidence="4 5">
    <name type="scientific">Rhizobium oryzicola</name>
    <dbReference type="NCBI Taxonomy" id="1232668"/>
    <lineage>
        <taxon>Bacteria</taxon>
        <taxon>Pseudomonadati</taxon>
        <taxon>Pseudomonadota</taxon>
        <taxon>Alphaproteobacteria</taxon>
        <taxon>Hyphomicrobiales</taxon>
        <taxon>Rhizobiaceae</taxon>
        <taxon>Rhizobium/Agrobacterium group</taxon>
        <taxon>Rhizobium</taxon>
    </lineage>
</organism>
<reference evidence="4" key="1">
    <citation type="journal article" date="2015" name="Int. J. Syst. Evol. Microbiol.">
        <title>Rhizobium oryzicola sp. nov., potential plant-growth-promoting endophytic bacteria isolated from rice roots.</title>
        <authorList>
            <person name="Zhang X.X."/>
            <person name="Gao J.S."/>
            <person name="Cao Y.H."/>
            <person name="Sheirdil R.A."/>
            <person name="Wang X.C."/>
            <person name="Zhang L."/>
        </authorList>
    </citation>
    <scope>NUCLEOTIDE SEQUENCE</scope>
    <source>
        <strain evidence="4">05753</strain>
    </source>
</reference>
<evidence type="ECO:0000313" key="4">
    <source>
        <dbReference type="EMBL" id="MDO1583874.1"/>
    </source>
</evidence>
<dbReference type="PANTHER" id="PTHR30007:SF1">
    <property type="entry name" value="BLR1914 PROTEIN"/>
    <property type="match status" value="1"/>
</dbReference>